<dbReference type="RefSeq" id="WP_161838364.1">
    <property type="nucleotide sequence ID" value="NZ_CP048000.1"/>
</dbReference>
<dbReference type="EMBL" id="CP048000">
    <property type="protein sequence ID" value="QHQ61539.1"/>
    <property type="molecule type" value="Genomic_DNA"/>
</dbReference>
<gene>
    <name evidence="1" type="ORF">Ana3638_12760</name>
</gene>
<reference evidence="1 2" key="1">
    <citation type="submission" date="2020-01" db="EMBL/GenBank/DDBJ databases">
        <title>Genome analysis of Anaerocolumna sp. CBA3638.</title>
        <authorList>
            <person name="Kim J."/>
            <person name="Roh S.W."/>
        </authorList>
    </citation>
    <scope>NUCLEOTIDE SEQUENCE [LARGE SCALE GENOMIC DNA]</scope>
    <source>
        <strain evidence="1 2">CBA3638</strain>
    </source>
</reference>
<dbReference type="AlphaFoldDB" id="A0A6P1TMX7"/>
<sequence>MYIGSTNLFLDIVKSSTKVPASWITSEKYENCEGFYQYMAGKHNRLKLFQRKK</sequence>
<accession>A0A6P1TMX7</accession>
<keyword evidence="2" id="KW-1185">Reference proteome</keyword>
<protein>
    <submittedName>
        <fullName evidence="1">Uncharacterized protein</fullName>
    </submittedName>
</protein>
<evidence type="ECO:0000313" key="2">
    <source>
        <dbReference type="Proteomes" id="UP000464314"/>
    </source>
</evidence>
<dbReference type="Proteomes" id="UP000464314">
    <property type="component" value="Chromosome"/>
</dbReference>
<dbReference type="KEGG" id="anr:Ana3638_12760"/>
<name>A0A6P1TMX7_9FIRM</name>
<proteinExistence type="predicted"/>
<evidence type="ECO:0000313" key="1">
    <source>
        <dbReference type="EMBL" id="QHQ61539.1"/>
    </source>
</evidence>
<organism evidence="1 2">
    <name type="scientific">Anaerocolumna sedimenticola</name>
    <dbReference type="NCBI Taxonomy" id="2696063"/>
    <lineage>
        <taxon>Bacteria</taxon>
        <taxon>Bacillati</taxon>
        <taxon>Bacillota</taxon>
        <taxon>Clostridia</taxon>
        <taxon>Lachnospirales</taxon>
        <taxon>Lachnospiraceae</taxon>
        <taxon>Anaerocolumna</taxon>
    </lineage>
</organism>